<evidence type="ECO:0000313" key="4">
    <source>
        <dbReference type="Proteomes" id="UP001149079"/>
    </source>
</evidence>
<feature type="binding site" evidence="1">
    <location>
        <position position="159"/>
    </location>
    <ligand>
        <name>an N-acyl-1,2-diacyl-sn-glycero-3-phosphoethanolamine</name>
        <dbReference type="ChEBI" id="CHEBI:62537"/>
    </ligand>
</feature>
<dbReference type="GO" id="GO:0070292">
    <property type="term" value="P:N-acylphosphatidylethanolamine metabolic process"/>
    <property type="evidence" value="ECO:0007669"/>
    <property type="project" value="TreeGrafter"/>
</dbReference>
<dbReference type="GeneID" id="81404757"/>
<dbReference type="InterPro" id="IPR036866">
    <property type="entry name" value="RibonucZ/Hydroxyglut_hydro"/>
</dbReference>
<dbReference type="GO" id="GO:0008270">
    <property type="term" value="F:zinc ion binding"/>
    <property type="evidence" value="ECO:0007669"/>
    <property type="project" value="InterPro"/>
</dbReference>
<dbReference type="PANTHER" id="PTHR15032:SF4">
    <property type="entry name" value="N-ACYL-PHOSPHATIDYLETHANOLAMINE-HYDROLYZING PHOSPHOLIPASE D"/>
    <property type="match status" value="1"/>
</dbReference>
<evidence type="ECO:0000259" key="2">
    <source>
        <dbReference type="Pfam" id="PF12706"/>
    </source>
</evidence>
<sequence length="398" mass="44638">MSTAATTEVLYALTVARSPTRPSPEDVLAKNHHTSTGFRNPWESYRHLSSKEITQAMISRRLSGKANNPDTTPPTVTVRDSQFLPTRDTPKLRATWLGHACYYVEFPGGLRVLFDPVFDARCGPGYGGLVLGPKRFTDPACQVKDIPFIDVVVISHNHYDHLSYPTIREIAKRHPNCHFFAPLGNKAWFHSCGIQNITESDWWDEIDIALSPKENKTTQVEPIGEASTTAEIKARISCLPSQHITARTLFDRSKTLWAAWSIESGGSKVYFAGDSGYRSVEELPEGEDDWDPKYQFPICPAFKQVGDFRGPFDLGLIPIGAYAPRHFFSPVHADPHDAVHIFRDTKCEKALGMHWGTWVLTEEDVLEPPKKLKEALKKNGLPESGIFDVCDIGESREF</sequence>
<evidence type="ECO:0000313" key="3">
    <source>
        <dbReference type="EMBL" id="KAJ5135565.1"/>
    </source>
</evidence>
<keyword evidence="4" id="KW-1185">Reference proteome</keyword>
<dbReference type="Pfam" id="PF12706">
    <property type="entry name" value="Lactamase_B_2"/>
    <property type="match status" value="1"/>
</dbReference>
<dbReference type="Proteomes" id="UP001149079">
    <property type="component" value="Unassembled WGS sequence"/>
</dbReference>
<dbReference type="InterPro" id="IPR001279">
    <property type="entry name" value="Metallo-B-lactamas"/>
</dbReference>
<protein>
    <recommendedName>
        <fullName evidence="2">Metallo-beta-lactamase domain-containing protein</fullName>
    </recommendedName>
</protein>
<organism evidence="3 4">
    <name type="scientific">Penicillium bovifimosum</name>
    <dbReference type="NCBI Taxonomy" id="126998"/>
    <lineage>
        <taxon>Eukaryota</taxon>
        <taxon>Fungi</taxon>
        <taxon>Dikarya</taxon>
        <taxon>Ascomycota</taxon>
        <taxon>Pezizomycotina</taxon>
        <taxon>Eurotiomycetes</taxon>
        <taxon>Eurotiomycetidae</taxon>
        <taxon>Eurotiales</taxon>
        <taxon>Aspergillaceae</taxon>
        <taxon>Penicillium</taxon>
    </lineage>
</organism>
<dbReference type="SUPFAM" id="SSF56281">
    <property type="entry name" value="Metallo-hydrolase/oxidoreductase"/>
    <property type="match status" value="1"/>
</dbReference>
<dbReference type="GO" id="GO:0070290">
    <property type="term" value="F:N-acylphosphatidylethanolamine-specific phospholipase D activity"/>
    <property type="evidence" value="ECO:0007669"/>
    <property type="project" value="InterPro"/>
</dbReference>
<dbReference type="OrthoDB" id="332863at2759"/>
<feature type="domain" description="Metallo-beta-lactamase" evidence="2">
    <location>
        <begin position="111"/>
        <end position="279"/>
    </location>
</feature>
<dbReference type="GO" id="GO:0070291">
    <property type="term" value="P:N-acylethanolamine metabolic process"/>
    <property type="evidence" value="ECO:0007669"/>
    <property type="project" value="TreeGrafter"/>
</dbReference>
<gene>
    <name evidence="3" type="ORF">N7515_004843</name>
</gene>
<dbReference type="RefSeq" id="XP_056522537.1">
    <property type="nucleotide sequence ID" value="XM_056665587.1"/>
</dbReference>
<proteinExistence type="predicted"/>
<evidence type="ECO:0000256" key="1">
    <source>
        <dbReference type="PIRSR" id="PIRSR038896-50"/>
    </source>
</evidence>
<feature type="binding site" evidence="1">
    <location>
        <position position="332"/>
    </location>
    <ligand>
        <name>an N-acyl-1,2-diacyl-sn-glycero-3-phosphoethanolamine</name>
        <dbReference type="ChEBI" id="CHEBI:62537"/>
    </ligand>
</feature>
<dbReference type="PIRSF" id="PIRSF038896">
    <property type="entry name" value="NAPE-PLD"/>
    <property type="match status" value="1"/>
</dbReference>
<dbReference type="GO" id="GO:0005737">
    <property type="term" value="C:cytoplasm"/>
    <property type="evidence" value="ECO:0007669"/>
    <property type="project" value="TreeGrafter"/>
</dbReference>
<accession>A0A9W9H110</accession>
<dbReference type="Gene3D" id="3.60.15.10">
    <property type="entry name" value="Ribonuclease Z/Hydroxyacylglutathione hydrolase-like"/>
    <property type="match status" value="1"/>
</dbReference>
<name>A0A9W9H110_9EURO</name>
<dbReference type="InterPro" id="IPR024884">
    <property type="entry name" value="NAPE-PLD"/>
</dbReference>
<dbReference type="FunFam" id="3.60.15.10:FF:000048">
    <property type="entry name" value="Zn-dependent hydrolase/oxidoreductase family protein, putative"/>
    <property type="match status" value="1"/>
</dbReference>
<reference evidence="3" key="2">
    <citation type="journal article" date="2023" name="IMA Fungus">
        <title>Comparative genomic study of the Penicillium genus elucidates a diverse pangenome and 15 lateral gene transfer events.</title>
        <authorList>
            <person name="Petersen C."/>
            <person name="Sorensen T."/>
            <person name="Nielsen M.R."/>
            <person name="Sondergaard T.E."/>
            <person name="Sorensen J.L."/>
            <person name="Fitzpatrick D.A."/>
            <person name="Frisvad J.C."/>
            <person name="Nielsen K.L."/>
        </authorList>
    </citation>
    <scope>NUCLEOTIDE SEQUENCE</scope>
    <source>
        <strain evidence="3">IBT 22155</strain>
    </source>
</reference>
<dbReference type="EMBL" id="JAPQKL010000004">
    <property type="protein sequence ID" value="KAJ5135565.1"/>
    <property type="molecule type" value="Genomic_DNA"/>
</dbReference>
<reference evidence="3" key="1">
    <citation type="submission" date="2022-11" db="EMBL/GenBank/DDBJ databases">
        <authorList>
            <person name="Petersen C."/>
        </authorList>
    </citation>
    <scope>NUCLEOTIDE SEQUENCE</scope>
    <source>
        <strain evidence="3">IBT 22155</strain>
    </source>
</reference>
<dbReference type="PANTHER" id="PTHR15032">
    <property type="entry name" value="N-ACYL-PHOSPHATIDYLETHANOLAMINE-HYDROLYZING PHOSPHOLIPASE D"/>
    <property type="match status" value="1"/>
</dbReference>
<comment type="caution">
    <text evidence="3">The sequence shown here is derived from an EMBL/GenBank/DDBJ whole genome shotgun (WGS) entry which is preliminary data.</text>
</comment>
<dbReference type="AlphaFoldDB" id="A0A9W9H110"/>